<keyword evidence="2 5" id="KW-0812">Transmembrane</keyword>
<feature type="transmembrane region" description="Helical" evidence="5">
    <location>
        <begin position="144"/>
        <end position="163"/>
    </location>
</feature>
<dbReference type="OrthoDB" id="1684102at2759"/>
<evidence type="ECO:0000313" key="8">
    <source>
        <dbReference type="Proteomes" id="UP000198406"/>
    </source>
</evidence>
<reference evidence="7 8" key="1">
    <citation type="journal article" date="2015" name="Plant Cell">
        <title>Oil accumulation by the oleaginous diatom Fistulifera solaris as revealed by the genome and transcriptome.</title>
        <authorList>
            <person name="Tanaka T."/>
            <person name="Maeda Y."/>
            <person name="Veluchamy A."/>
            <person name="Tanaka M."/>
            <person name="Abida H."/>
            <person name="Marechal E."/>
            <person name="Bowler C."/>
            <person name="Muto M."/>
            <person name="Sunaga Y."/>
            <person name="Tanaka M."/>
            <person name="Yoshino T."/>
            <person name="Taniguchi T."/>
            <person name="Fukuda Y."/>
            <person name="Nemoto M."/>
            <person name="Matsumoto M."/>
            <person name="Wong P.S."/>
            <person name="Aburatani S."/>
            <person name="Fujibuchi W."/>
        </authorList>
    </citation>
    <scope>NUCLEOTIDE SEQUENCE [LARGE SCALE GENOMIC DNA]</scope>
    <source>
        <strain evidence="7 8">JPCC DA0580</strain>
    </source>
</reference>
<keyword evidence="3 5" id="KW-1133">Transmembrane helix</keyword>
<evidence type="ECO:0000256" key="5">
    <source>
        <dbReference type="SAM" id="Phobius"/>
    </source>
</evidence>
<gene>
    <name evidence="7" type="ORF">FisN_6Hu026</name>
</gene>
<dbReference type="PANTHER" id="PTHR22950">
    <property type="entry name" value="AMINO ACID TRANSPORTER"/>
    <property type="match status" value="1"/>
</dbReference>
<evidence type="ECO:0000256" key="1">
    <source>
        <dbReference type="ARBA" id="ARBA00004141"/>
    </source>
</evidence>
<dbReference type="Proteomes" id="UP000198406">
    <property type="component" value="Unassembled WGS sequence"/>
</dbReference>
<dbReference type="InParanoid" id="A0A1Z5KHZ9"/>
<sequence>MDHGAGGNFLGLIVGYTEFDVCQYFGHNLDYIGNGFNAVNAHTTWGIVGFYILLAWICAADLGGGGSSTALTASLHGHVASSVLQFAYSVAVFFSFPLQAFPALQVICRALLEEQPSLWWRGELTTVITFILGVITTQNYLGNVVSLLGSMFGIPLALVFPPLMHNRLVGDRVQMNYVVVCFGLLTCQGGSIVCYGSFTESRRRLMHAECAM</sequence>
<evidence type="ECO:0000256" key="2">
    <source>
        <dbReference type="ARBA" id="ARBA00022692"/>
    </source>
</evidence>
<feature type="transmembrane region" description="Helical" evidence="5">
    <location>
        <begin position="44"/>
        <end position="63"/>
    </location>
</feature>
<comment type="caution">
    <text evidence="7">The sequence shown here is derived from an EMBL/GenBank/DDBJ whole genome shotgun (WGS) entry which is preliminary data.</text>
</comment>
<feature type="transmembrane region" description="Helical" evidence="5">
    <location>
        <begin position="75"/>
        <end position="98"/>
    </location>
</feature>
<evidence type="ECO:0000313" key="7">
    <source>
        <dbReference type="EMBL" id="GAX25934.1"/>
    </source>
</evidence>
<dbReference type="EMBL" id="BDSP01000234">
    <property type="protein sequence ID" value="GAX25934.1"/>
    <property type="molecule type" value="Genomic_DNA"/>
</dbReference>
<proteinExistence type="predicted"/>
<dbReference type="PANTHER" id="PTHR22950:SF666">
    <property type="entry name" value="VACUOLAR AMINO ACID TRANSPORTER 4"/>
    <property type="match status" value="1"/>
</dbReference>
<comment type="subcellular location">
    <subcellularLocation>
        <location evidence="1">Membrane</location>
        <topology evidence="1">Multi-pass membrane protein</topology>
    </subcellularLocation>
</comment>
<feature type="transmembrane region" description="Helical" evidence="5">
    <location>
        <begin position="118"/>
        <end position="137"/>
    </location>
</feature>
<dbReference type="GO" id="GO:0016020">
    <property type="term" value="C:membrane"/>
    <property type="evidence" value="ECO:0007669"/>
    <property type="project" value="UniProtKB-SubCell"/>
</dbReference>
<name>A0A1Z5KHZ9_FISSO</name>
<organism evidence="7 8">
    <name type="scientific">Fistulifera solaris</name>
    <name type="common">Oleaginous diatom</name>
    <dbReference type="NCBI Taxonomy" id="1519565"/>
    <lineage>
        <taxon>Eukaryota</taxon>
        <taxon>Sar</taxon>
        <taxon>Stramenopiles</taxon>
        <taxon>Ochrophyta</taxon>
        <taxon>Bacillariophyta</taxon>
        <taxon>Bacillariophyceae</taxon>
        <taxon>Bacillariophycidae</taxon>
        <taxon>Naviculales</taxon>
        <taxon>Naviculaceae</taxon>
        <taxon>Fistulifera</taxon>
    </lineage>
</organism>
<keyword evidence="4 5" id="KW-0472">Membrane</keyword>
<feature type="domain" description="Amino acid transporter transmembrane" evidence="6">
    <location>
        <begin position="70"/>
        <end position="192"/>
    </location>
</feature>
<keyword evidence="8" id="KW-1185">Reference proteome</keyword>
<protein>
    <recommendedName>
        <fullName evidence="6">Amino acid transporter transmembrane domain-containing protein</fullName>
    </recommendedName>
</protein>
<dbReference type="AlphaFoldDB" id="A0A1Z5KHZ9"/>
<dbReference type="Pfam" id="PF01490">
    <property type="entry name" value="Aa_trans"/>
    <property type="match status" value="1"/>
</dbReference>
<evidence type="ECO:0000256" key="3">
    <source>
        <dbReference type="ARBA" id="ARBA00022989"/>
    </source>
</evidence>
<dbReference type="GO" id="GO:0015179">
    <property type="term" value="F:L-amino acid transmembrane transporter activity"/>
    <property type="evidence" value="ECO:0007669"/>
    <property type="project" value="TreeGrafter"/>
</dbReference>
<feature type="transmembrane region" description="Helical" evidence="5">
    <location>
        <begin position="175"/>
        <end position="198"/>
    </location>
</feature>
<accession>A0A1Z5KHZ9</accession>
<evidence type="ECO:0000256" key="4">
    <source>
        <dbReference type="ARBA" id="ARBA00023136"/>
    </source>
</evidence>
<dbReference type="InterPro" id="IPR013057">
    <property type="entry name" value="AA_transpt_TM"/>
</dbReference>
<evidence type="ECO:0000259" key="6">
    <source>
        <dbReference type="Pfam" id="PF01490"/>
    </source>
</evidence>